<protein>
    <recommendedName>
        <fullName evidence="6">PhoH-like protein</fullName>
    </recommendedName>
</protein>
<reference evidence="9 10" key="1">
    <citation type="journal article" date="2015" name="Genome Announc.">
        <title>Expanding the biotechnology potential of lactobacilli through comparative genomics of 213 strains and associated genera.</title>
        <authorList>
            <person name="Sun Z."/>
            <person name="Harris H.M."/>
            <person name="McCann A."/>
            <person name="Guo C."/>
            <person name="Argimon S."/>
            <person name="Zhang W."/>
            <person name="Yang X."/>
            <person name="Jeffery I.B."/>
            <person name="Cooney J.C."/>
            <person name="Kagawa T.F."/>
            <person name="Liu W."/>
            <person name="Song Y."/>
            <person name="Salvetti E."/>
            <person name="Wrobel A."/>
            <person name="Rasinkangas P."/>
            <person name="Parkhill J."/>
            <person name="Rea M.C."/>
            <person name="O'Sullivan O."/>
            <person name="Ritari J."/>
            <person name="Douillard F.P."/>
            <person name="Paul Ross R."/>
            <person name="Yang R."/>
            <person name="Briner A.E."/>
            <person name="Felis G.E."/>
            <person name="de Vos W.M."/>
            <person name="Barrangou R."/>
            <person name="Klaenhammer T.R."/>
            <person name="Caufield P.W."/>
            <person name="Cui Y."/>
            <person name="Zhang H."/>
            <person name="O'Toole P.W."/>
        </authorList>
    </citation>
    <scope>NUCLEOTIDE SEQUENCE [LARGE SCALE GENOMIC DNA]</scope>
    <source>
        <strain evidence="9 10">DSM 15833</strain>
    </source>
</reference>
<sequence>MAAEEMVEKEFHLEKPNLVLALCGVNDGNLKLIEEESDVSLNPFGTKIKIEGSKENVSMVLEVLRQLENLLLQGVSLSEADVVSAMNMAQRGTLEYFQDLYSDVLLKDNHGHAIRVKNYSQRQYVQMVRHNDLTFGIGPAGTGKTYLAVVMAVAALKRKEVDRLILTRPAVEAGESLGFLPGDLKEKVDPYLRPIYDALNSILGAQHTERLIERGIIEIAPLAYMRGRTLDKAFVILDEAQNTTRAQMKMFLTRLGFGSKMVVNGDETQIDLPKGHSQSGLVDAKRVLQGVKKIGFVEFDAKDVVRHPVVSAIISAYDRPQEQEESKKTEVPMKEED</sequence>
<dbReference type="EMBL" id="AZFH01000037">
    <property type="protein sequence ID" value="KRL81368.1"/>
    <property type="molecule type" value="Genomic_DNA"/>
</dbReference>
<feature type="domain" description="PhoH-like protein" evidence="8">
    <location>
        <begin position="114"/>
        <end position="318"/>
    </location>
</feature>
<dbReference type="AlphaFoldDB" id="A0A0R1TSF4"/>
<keyword evidence="4" id="KW-0547">Nucleotide-binding</keyword>
<feature type="region of interest" description="Disordered" evidence="7">
    <location>
        <begin position="317"/>
        <end position="337"/>
    </location>
</feature>
<dbReference type="RefSeq" id="WP_056986740.1">
    <property type="nucleotide sequence ID" value="NZ_AZFH01000037.1"/>
</dbReference>
<gene>
    <name evidence="9" type="ORF">FC36_GL001771</name>
</gene>
<evidence type="ECO:0000256" key="1">
    <source>
        <dbReference type="ARBA" id="ARBA00004496"/>
    </source>
</evidence>
<dbReference type="GO" id="GO:0005829">
    <property type="term" value="C:cytosol"/>
    <property type="evidence" value="ECO:0007669"/>
    <property type="project" value="TreeGrafter"/>
</dbReference>
<comment type="caution">
    <text evidence="9">The sequence shown here is derived from an EMBL/GenBank/DDBJ whole genome shotgun (WGS) entry which is preliminary data.</text>
</comment>
<evidence type="ECO:0000313" key="10">
    <source>
        <dbReference type="Proteomes" id="UP000051048"/>
    </source>
</evidence>
<organism evidence="9 10">
    <name type="scientific">Ligilactobacillus equi DSM 15833 = JCM 10991</name>
    <dbReference type="NCBI Taxonomy" id="1423740"/>
    <lineage>
        <taxon>Bacteria</taxon>
        <taxon>Bacillati</taxon>
        <taxon>Bacillota</taxon>
        <taxon>Bacilli</taxon>
        <taxon>Lactobacillales</taxon>
        <taxon>Lactobacillaceae</taxon>
        <taxon>Ligilactobacillus</taxon>
    </lineage>
</organism>
<dbReference type="SUPFAM" id="SSF52540">
    <property type="entry name" value="P-loop containing nucleoside triphosphate hydrolases"/>
    <property type="match status" value="1"/>
</dbReference>
<proteinExistence type="inferred from homology"/>
<dbReference type="Proteomes" id="UP000051048">
    <property type="component" value="Unassembled WGS sequence"/>
</dbReference>
<comment type="similarity">
    <text evidence="2">Belongs to the PhoH family.</text>
</comment>
<dbReference type="PANTHER" id="PTHR30473:SF1">
    <property type="entry name" value="PHOH-LIKE PROTEIN"/>
    <property type="match status" value="1"/>
</dbReference>
<dbReference type="Pfam" id="PF02562">
    <property type="entry name" value="PhoH"/>
    <property type="match status" value="1"/>
</dbReference>
<evidence type="ECO:0000256" key="7">
    <source>
        <dbReference type="SAM" id="MobiDB-lite"/>
    </source>
</evidence>
<dbReference type="Gene3D" id="3.40.50.300">
    <property type="entry name" value="P-loop containing nucleotide triphosphate hydrolases"/>
    <property type="match status" value="1"/>
</dbReference>
<dbReference type="PANTHER" id="PTHR30473">
    <property type="entry name" value="PROTEIN PHOH"/>
    <property type="match status" value="1"/>
</dbReference>
<dbReference type="OrthoDB" id="9773137at2"/>
<evidence type="ECO:0000256" key="5">
    <source>
        <dbReference type="ARBA" id="ARBA00022840"/>
    </source>
</evidence>
<evidence type="ECO:0000256" key="3">
    <source>
        <dbReference type="ARBA" id="ARBA00022490"/>
    </source>
</evidence>
<dbReference type="InterPro" id="IPR027417">
    <property type="entry name" value="P-loop_NTPase"/>
</dbReference>
<dbReference type="InterPro" id="IPR003714">
    <property type="entry name" value="PhoH"/>
</dbReference>
<accession>A0A0R1TSF4</accession>
<dbReference type="InterPro" id="IPR051451">
    <property type="entry name" value="PhoH2-like"/>
</dbReference>
<evidence type="ECO:0000259" key="8">
    <source>
        <dbReference type="Pfam" id="PF02562"/>
    </source>
</evidence>
<evidence type="ECO:0000313" key="9">
    <source>
        <dbReference type="EMBL" id="KRL81368.1"/>
    </source>
</evidence>
<comment type="subcellular location">
    <subcellularLocation>
        <location evidence="1">Cytoplasm</location>
    </subcellularLocation>
</comment>
<dbReference type="PATRIC" id="fig|1423740.3.peg.1908"/>
<keyword evidence="5" id="KW-0067">ATP-binding</keyword>
<dbReference type="STRING" id="1423740.FC36_GL001771"/>
<evidence type="ECO:0000256" key="6">
    <source>
        <dbReference type="ARBA" id="ARBA00039970"/>
    </source>
</evidence>
<name>A0A0R1TSF4_9LACO</name>
<feature type="compositionally biased region" description="Basic and acidic residues" evidence="7">
    <location>
        <begin position="319"/>
        <end position="337"/>
    </location>
</feature>
<evidence type="ECO:0000256" key="4">
    <source>
        <dbReference type="ARBA" id="ARBA00022741"/>
    </source>
</evidence>
<dbReference type="FunFam" id="3.40.50.300:FF:000013">
    <property type="entry name" value="PhoH family ATPase"/>
    <property type="match status" value="1"/>
</dbReference>
<dbReference type="GO" id="GO:0005524">
    <property type="term" value="F:ATP binding"/>
    <property type="evidence" value="ECO:0007669"/>
    <property type="project" value="UniProtKB-KW"/>
</dbReference>
<evidence type="ECO:0000256" key="2">
    <source>
        <dbReference type="ARBA" id="ARBA00010393"/>
    </source>
</evidence>
<keyword evidence="3" id="KW-0963">Cytoplasm</keyword>